<dbReference type="AlphaFoldDB" id="A0A972FS63"/>
<dbReference type="Proteomes" id="UP000737113">
    <property type="component" value="Unassembled WGS sequence"/>
</dbReference>
<keyword evidence="1" id="KW-0732">Signal</keyword>
<protein>
    <submittedName>
        <fullName evidence="2">Uncharacterized protein</fullName>
    </submittedName>
</protein>
<sequence>MLIPNKLSFLAQALLGISALLSLSVQAANEAEIAFSNELIECAAYYQISSEAIAAMNAPQMQAVGERLKTSAADAVALASQYRPAAVVTQAVADAKAKQIQTLAGSSSLASLMGQYKDRCKTVLGNPEKRLDYWSMATM</sequence>
<evidence type="ECO:0000256" key="1">
    <source>
        <dbReference type="SAM" id="SignalP"/>
    </source>
</evidence>
<dbReference type="EMBL" id="JAAXYH010000002">
    <property type="protein sequence ID" value="NMH64264.1"/>
    <property type="molecule type" value="Genomic_DNA"/>
</dbReference>
<evidence type="ECO:0000313" key="2">
    <source>
        <dbReference type="EMBL" id="NMH64264.1"/>
    </source>
</evidence>
<organism evidence="2 3">
    <name type="scientific">Shewanella salipaludis</name>
    <dbReference type="NCBI Taxonomy" id="2723052"/>
    <lineage>
        <taxon>Bacteria</taxon>
        <taxon>Pseudomonadati</taxon>
        <taxon>Pseudomonadota</taxon>
        <taxon>Gammaproteobacteria</taxon>
        <taxon>Alteromonadales</taxon>
        <taxon>Shewanellaceae</taxon>
        <taxon>Shewanella</taxon>
    </lineage>
</organism>
<evidence type="ECO:0000313" key="3">
    <source>
        <dbReference type="Proteomes" id="UP000737113"/>
    </source>
</evidence>
<feature type="signal peptide" evidence="1">
    <location>
        <begin position="1"/>
        <end position="27"/>
    </location>
</feature>
<accession>A0A972FS63</accession>
<name>A0A972FS63_9GAMM</name>
<keyword evidence="3" id="KW-1185">Reference proteome</keyword>
<feature type="chain" id="PRO_5037125698" evidence="1">
    <location>
        <begin position="28"/>
        <end position="139"/>
    </location>
</feature>
<comment type="caution">
    <text evidence="2">The sequence shown here is derived from an EMBL/GenBank/DDBJ whole genome shotgun (WGS) entry which is preliminary data.</text>
</comment>
<gene>
    <name evidence="2" type="ORF">HC757_03650</name>
</gene>
<reference evidence="2" key="1">
    <citation type="submission" date="2020-04" db="EMBL/GenBank/DDBJ databases">
        <title>Description of Shewanella salipaludis sp. nov., isolated from a salt marsh.</title>
        <authorList>
            <person name="Park S."/>
            <person name="Yoon J.-H."/>
        </authorList>
    </citation>
    <scope>NUCLEOTIDE SEQUENCE</scope>
    <source>
        <strain evidence="2">SHSM-M6</strain>
    </source>
</reference>
<proteinExistence type="predicted"/>
<dbReference type="RefSeq" id="WP_169562952.1">
    <property type="nucleotide sequence ID" value="NZ_JAAXYH010000002.1"/>
</dbReference>